<gene>
    <name evidence="2" type="ORF">B5P45_25455</name>
</gene>
<organism evidence="2 3">
    <name type="scientific">Phyllobacterium zundukense</name>
    <dbReference type="NCBI Taxonomy" id="1867719"/>
    <lineage>
        <taxon>Bacteria</taxon>
        <taxon>Pseudomonadati</taxon>
        <taxon>Pseudomonadota</taxon>
        <taxon>Alphaproteobacteria</taxon>
        <taxon>Hyphomicrobiales</taxon>
        <taxon>Phyllobacteriaceae</taxon>
        <taxon>Phyllobacterium</taxon>
    </lineage>
</organism>
<dbReference type="OrthoDB" id="8116100at2"/>
<proteinExistence type="predicted"/>
<keyword evidence="1" id="KW-0812">Transmembrane</keyword>
<dbReference type="AlphaFoldDB" id="A0A2N9VS98"/>
<keyword evidence="1" id="KW-0472">Membrane</keyword>
<comment type="caution">
    <text evidence="2">The sequence shown here is derived from an EMBL/GenBank/DDBJ whole genome shotgun (WGS) entry which is preliminary data.</text>
</comment>
<accession>A0A2N9VS98</accession>
<dbReference type="EMBL" id="MZMT01000053">
    <property type="protein sequence ID" value="PIO42366.1"/>
    <property type="molecule type" value="Genomic_DNA"/>
</dbReference>
<evidence type="ECO:0000313" key="2">
    <source>
        <dbReference type="EMBL" id="PIO42366.1"/>
    </source>
</evidence>
<protein>
    <submittedName>
        <fullName evidence="2">Uncharacterized protein</fullName>
    </submittedName>
</protein>
<keyword evidence="3" id="KW-1185">Reference proteome</keyword>
<keyword evidence="1" id="KW-1133">Transmembrane helix</keyword>
<name>A0A2N9VS98_9HYPH</name>
<dbReference type="KEGG" id="pht:BLM14_15000"/>
<dbReference type="RefSeq" id="WP_100000171.1">
    <property type="nucleotide sequence ID" value="NZ_CP017940.1"/>
</dbReference>
<evidence type="ECO:0000313" key="3">
    <source>
        <dbReference type="Proteomes" id="UP000232163"/>
    </source>
</evidence>
<feature type="transmembrane region" description="Helical" evidence="1">
    <location>
        <begin position="70"/>
        <end position="89"/>
    </location>
</feature>
<sequence length="98" mass="10452">MLETERTQSPYIKALACSVVAFALAIGAFFLGYTLPSLKTGAEAISQLLALVLVPGLIVGLLAKKSTRAWPLWLIICAFIVILIVVTVAHEVTAPMRG</sequence>
<feature type="transmembrane region" description="Helical" evidence="1">
    <location>
        <begin position="12"/>
        <end position="32"/>
    </location>
</feature>
<evidence type="ECO:0000256" key="1">
    <source>
        <dbReference type="SAM" id="Phobius"/>
    </source>
</evidence>
<feature type="transmembrane region" description="Helical" evidence="1">
    <location>
        <begin position="44"/>
        <end position="63"/>
    </location>
</feature>
<reference evidence="2 3" key="1">
    <citation type="journal article" date="2017" name="Int J Environ Stud">
        <title>Does the Miocene-Pliocene relict legume Oxytropis triphylla form nitrogen-fixing nodules with a combination of bacterial strains?</title>
        <authorList>
            <person name="Safronova V."/>
            <person name="Belimov A."/>
            <person name="Sazanova A."/>
            <person name="Kuznetsova I."/>
            <person name="Popova J."/>
            <person name="Andronov E."/>
            <person name="Verkhozina A."/>
            <person name="Tikhonovich I."/>
        </authorList>
    </citation>
    <scope>NUCLEOTIDE SEQUENCE [LARGE SCALE GENOMIC DNA]</scope>
    <source>
        <strain evidence="2 3">Tri-38</strain>
    </source>
</reference>
<dbReference type="Proteomes" id="UP000232163">
    <property type="component" value="Unassembled WGS sequence"/>
</dbReference>